<dbReference type="Gene3D" id="4.10.60.10">
    <property type="entry name" value="Zinc finger, CCHC-type"/>
    <property type="match status" value="1"/>
</dbReference>
<dbReference type="Gramene" id="Psat06G0590800-T1">
    <property type="protein sequence ID" value="KAI5401234.1"/>
    <property type="gene ID" value="KIW84_065908"/>
</dbReference>
<evidence type="ECO:0000313" key="4">
    <source>
        <dbReference type="EMBL" id="KAI5401234.1"/>
    </source>
</evidence>
<sequence length="206" mass="23545">MSSCGREHREQAQGLFATRGRTNERGQGGRRKYKLKSNAPGERTCFKCGEHKHFKANCPNKRVLFKKQTNDSNNSKGKQQDLSEASYVSNDEENCFSVSEKDHDISEDSKFVISRDDTFDEKSLTALSKVINPNDGDVTISNKQVIEIESEDQSYSNRGQVENPIASEDEEEDEHDHEEVQQKNTHVYNNINKNLWMSLGQREIVN</sequence>
<evidence type="ECO:0000256" key="2">
    <source>
        <dbReference type="SAM" id="MobiDB-lite"/>
    </source>
</evidence>
<evidence type="ECO:0000256" key="1">
    <source>
        <dbReference type="PROSITE-ProRule" id="PRU00047"/>
    </source>
</evidence>
<name>A0A9D4WE91_PEA</name>
<keyword evidence="1" id="KW-0862">Zinc</keyword>
<feature type="compositionally biased region" description="Polar residues" evidence="2">
    <location>
        <begin position="70"/>
        <end position="89"/>
    </location>
</feature>
<dbReference type="SMART" id="SM00343">
    <property type="entry name" value="ZnF_C2HC"/>
    <property type="match status" value="1"/>
</dbReference>
<dbReference type="EMBL" id="JAMSHJ010000006">
    <property type="protein sequence ID" value="KAI5401234.1"/>
    <property type="molecule type" value="Genomic_DNA"/>
</dbReference>
<dbReference type="AlphaFoldDB" id="A0A9D4WE91"/>
<dbReference type="InterPro" id="IPR001878">
    <property type="entry name" value="Znf_CCHC"/>
</dbReference>
<organism evidence="4 5">
    <name type="scientific">Pisum sativum</name>
    <name type="common">Garden pea</name>
    <name type="synonym">Lathyrus oleraceus</name>
    <dbReference type="NCBI Taxonomy" id="3888"/>
    <lineage>
        <taxon>Eukaryota</taxon>
        <taxon>Viridiplantae</taxon>
        <taxon>Streptophyta</taxon>
        <taxon>Embryophyta</taxon>
        <taxon>Tracheophyta</taxon>
        <taxon>Spermatophyta</taxon>
        <taxon>Magnoliopsida</taxon>
        <taxon>eudicotyledons</taxon>
        <taxon>Gunneridae</taxon>
        <taxon>Pentapetalae</taxon>
        <taxon>rosids</taxon>
        <taxon>fabids</taxon>
        <taxon>Fabales</taxon>
        <taxon>Fabaceae</taxon>
        <taxon>Papilionoideae</taxon>
        <taxon>50 kb inversion clade</taxon>
        <taxon>NPAAA clade</taxon>
        <taxon>Hologalegina</taxon>
        <taxon>IRL clade</taxon>
        <taxon>Fabeae</taxon>
        <taxon>Lathyrus</taxon>
    </lineage>
</organism>
<dbReference type="Proteomes" id="UP001058974">
    <property type="component" value="Chromosome 6"/>
</dbReference>
<proteinExistence type="predicted"/>
<accession>A0A9D4WE91</accession>
<reference evidence="4 5" key="1">
    <citation type="journal article" date="2022" name="Nat. Genet.">
        <title>Improved pea reference genome and pan-genome highlight genomic features and evolutionary characteristics.</title>
        <authorList>
            <person name="Yang T."/>
            <person name="Liu R."/>
            <person name="Luo Y."/>
            <person name="Hu S."/>
            <person name="Wang D."/>
            <person name="Wang C."/>
            <person name="Pandey M.K."/>
            <person name="Ge S."/>
            <person name="Xu Q."/>
            <person name="Li N."/>
            <person name="Li G."/>
            <person name="Huang Y."/>
            <person name="Saxena R.K."/>
            <person name="Ji Y."/>
            <person name="Li M."/>
            <person name="Yan X."/>
            <person name="He Y."/>
            <person name="Liu Y."/>
            <person name="Wang X."/>
            <person name="Xiang C."/>
            <person name="Varshney R.K."/>
            <person name="Ding H."/>
            <person name="Gao S."/>
            <person name="Zong X."/>
        </authorList>
    </citation>
    <scope>NUCLEOTIDE SEQUENCE [LARGE SCALE GENOMIC DNA]</scope>
    <source>
        <strain evidence="4 5">cv. Zhongwan 6</strain>
    </source>
</reference>
<feature type="region of interest" description="Disordered" evidence="2">
    <location>
        <begin position="65"/>
        <end position="101"/>
    </location>
</feature>
<feature type="region of interest" description="Disordered" evidence="2">
    <location>
        <begin position="1"/>
        <end position="42"/>
    </location>
</feature>
<comment type="caution">
    <text evidence="4">The sequence shown here is derived from an EMBL/GenBank/DDBJ whole genome shotgun (WGS) entry which is preliminary data.</text>
</comment>
<evidence type="ECO:0000259" key="3">
    <source>
        <dbReference type="PROSITE" id="PS50158"/>
    </source>
</evidence>
<gene>
    <name evidence="4" type="ORF">KIW84_065908</name>
</gene>
<feature type="region of interest" description="Disordered" evidence="2">
    <location>
        <begin position="149"/>
        <end position="186"/>
    </location>
</feature>
<keyword evidence="1" id="KW-0863">Zinc-finger</keyword>
<dbReference type="GO" id="GO:0003676">
    <property type="term" value="F:nucleic acid binding"/>
    <property type="evidence" value="ECO:0007669"/>
    <property type="project" value="InterPro"/>
</dbReference>
<keyword evidence="1" id="KW-0479">Metal-binding</keyword>
<dbReference type="InterPro" id="IPR036875">
    <property type="entry name" value="Znf_CCHC_sf"/>
</dbReference>
<feature type="compositionally biased region" description="Acidic residues" evidence="2">
    <location>
        <begin position="167"/>
        <end position="176"/>
    </location>
</feature>
<feature type="compositionally biased region" description="Basic and acidic residues" evidence="2">
    <location>
        <begin position="1"/>
        <end position="11"/>
    </location>
</feature>
<feature type="domain" description="CCHC-type" evidence="3">
    <location>
        <begin position="45"/>
        <end position="60"/>
    </location>
</feature>
<protein>
    <recommendedName>
        <fullName evidence="3">CCHC-type domain-containing protein</fullName>
    </recommendedName>
</protein>
<dbReference type="SUPFAM" id="SSF57756">
    <property type="entry name" value="Retrovirus zinc finger-like domains"/>
    <property type="match status" value="1"/>
</dbReference>
<dbReference type="GO" id="GO:0008270">
    <property type="term" value="F:zinc ion binding"/>
    <property type="evidence" value="ECO:0007669"/>
    <property type="project" value="UniProtKB-KW"/>
</dbReference>
<evidence type="ECO:0000313" key="5">
    <source>
        <dbReference type="Proteomes" id="UP001058974"/>
    </source>
</evidence>
<dbReference type="PROSITE" id="PS50158">
    <property type="entry name" value="ZF_CCHC"/>
    <property type="match status" value="1"/>
</dbReference>
<keyword evidence="5" id="KW-1185">Reference proteome</keyword>